<feature type="transmembrane region" description="Helical" evidence="5">
    <location>
        <begin position="130"/>
        <end position="150"/>
    </location>
</feature>
<evidence type="ECO:0000313" key="7">
    <source>
        <dbReference type="EMBL" id="QLG26531.1"/>
    </source>
</evidence>
<evidence type="ECO:0000256" key="2">
    <source>
        <dbReference type="ARBA" id="ARBA00022692"/>
    </source>
</evidence>
<dbReference type="InterPro" id="IPR000620">
    <property type="entry name" value="EamA_dom"/>
</dbReference>
<keyword evidence="4 5" id="KW-0472">Membrane</keyword>
<comment type="subcellular location">
    <subcellularLocation>
        <location evidence="1">Membrane</location>
        <topology evidence="1">Multi-pass membrane protein</topology>
    </subcellularLocation>
</comment>
<keyword evidence="3 5" id="KW-1133">Transmembrane helix</keyword>
<gene>
    <name evidence="7" type="ORF">HUG10_02790</name>
</gene>
<dbReference type="OrthoDB" id="307453at2157"/>
<name>A0A7D5GG53_9EURY</name>
<dbReference type="Pfam" id="PF00892">
    <property type="entry name" value="EamA"/>
    <property type="match status" value="2"/>
</dbReference>
<dbReference type="GeneID" id="56027725"/>
<feature type="domain" description="EamA" evidence="6">
    <location>
        <begin position="157"/>
        <end position="290"/>
    </location>
</feature>
<evidence type="ECO:0000256" key="5">
    <source>
        <dbReference type="SAM" id="Phobius"/>
    </source>
</evidence>
<accession>A0A7D5GG53</accession>
<dbReference type="InterPro" id="IPR037185">
    <property type="entry name" value="EmrE-like"/>
</dbReference>
<feature type="transmembrane region" description="Helical" evidence="5">
    <location>
        <begin position="7"/>
        <end position="28"/>
    </location>
</feature>
<sequence>MNWNFRAVHPAALFALLAALWGGSFVWIEVGLDYFPPLSFAALRYDVAGLLVIAYAYATVDRWRPRGEEWLPVAVTAIFVIAAYHGLLFLGIEHVSGAVAAVLIGLAPVLTAGFAAALHRGEGLDGPRVGGILLGFLGVAVVAGIGPAGFAGSDAGGVVLVLAGAAAFALGTVLAPEDGALPLRTVEGWAMLGGAGLLHVWAAARGESLGEVAWTPEALAAFVYLAVLAGAVAFLVYFHLLSAIGPTELNLVGYVEPLVAAGVSWAVLGQVVGPRTMAGFACILAGFALVKHAELRRLVGDVGTLARGA</sequence>
<evidence type="ECO:0000256" key="3">
    <source>
        <dbReference type="ARBA" id="ARBA00022989"/>
    </source>
</evidence>
<dbReference type="AlphaFoldDB" id="A0A7D5GG53"/>
<feature type="transmembrane region" description="Helical" evidence="5">
    <location>
        <begin position="34"/>
        <end position="58"/>
    </location>
</feature>
<dbReference type="InterPro" id="IPR050638">
    <property type="entry name" value="AA-Vitamin_Transporters"/>
</dbReference>
<protein>
    <submittedName>
        <fullName evidence="7">DMT family transporter</fullName>
    </submittedName>
</protein>
<reference evidence="7 8" key="1">
    <citation type="submission" date="2020-07" db="EMBL/GenBank/DDBJ databases">
        <title>Gai3-2, isolated from salt lake.</title>
        <authorList>
            <person name="Cui H."/>
            <person name="Shi X."/>
        </authorList>
    </citation>
    <scope>NUCLEOTIDE SEQUENCE [LARGE SCALE GENOMIC DNA]</scope>
    <source>
        <strain evidence="7 8">Gai3-2</strain>
    </source>
</reference>
<feature type="transmembrane region" description="Helical" evidence="5">
    <location>
        <begin position="218"/>
        <end position="239"/>
    </location>
</feature>
<dbReference type="RefSeq" id="WP_179168106.1">
    <property type="nucleotide sequence ID" value="NZ_CP058529.1"/>
</dbReference>
<feature type="transmembrane region" description="Helical" evidence="5">
    <location>
        <begin position="98"/>
        <end position="118"/>
    </location>
</feature>
<evidence type="ECO:0000313" key="8">
    <source>
        <dbReference type="Proteomes" id="UP000509750"/>
    </source>
</evidence>
<evidence type="ECO:0000259" key="6">
    <source>
        <dbReference type="Pfam" id="PF00892"/>
    </source>
</evidence>
<organism evidence="7 8">
    <name type="scientific">Halorarum halophilum</name>
    <dbReference type="NCBI Taxonomy" id="2743090"/>
    <lineage>
        <taxon>Archaea</taxon>
        <taxon>Methanobacteriati</taxon>
        <taxon>Methanobacteriota</taxon>
        <taxon>Stenosarchaea group</taxon>
        <taxon>Halobacteria</taxon>
        <taxon>Halobacteriales</taxon>
        <taxon>Haloferacaceae</taxon>
        <taxon>Halorarum</taxon>
    </lineage>
</organism>
<dbReference type="PANTHER" id="PTHR32322">
    <property type="entry name" value="INNER MEMBRANE TRANSPORTER"/>
    <property type="match status" value="1"/>
</dbReference>
<keyword evidence="8" id="KW-1185">Reference proteome</keyword>
<dbReference type="Proteomes" id="UP000509750">
    <property type="component" value="Chromosome"/>
</dbReference>
<dbReference type="PANTHER" id="PTHR32322:SF2">
    <property type="entry name" value="EAMA DOMAIN-CONTAINING PROTEIN"/>
    <property type="match status" value="1"/>
</dbReference>
<dbReference type="SUPFAM" id="SSF103481">
    <property type="entry name" value="Multidrug resistance efflux transporter EmrE"/>
    <property type="match status" value="2"/>
</dbReference>
<dbReference type="KEGG" id="halg:HUG10_02790"/>
<keyword evidence="2 5" id="KW-0812">Transmembrane</keyword>
<feature type="transmembrane region" description="Helical" evidence="5">
    <location>
        <begin position="251"/>
        <end position="268"/>
    </location>
</feature>
<feature type="transmembrane region" description="Helical" evidence="5">
    <location>
        <begin position="188"/>
        <end position="206"/>
    </location>
</feature>
<feature type="transmembrane region" description="Helical" evidence="5">
    <location>
        <begin position="156"/>
        <end position="176"/>
    </location>
</feature>
<feature type="domain" description="EamA" evidence="6">
    <location>
        <begin position="11"/>
        <end position="142"/>
    </location>
</feature>
<proteinExistence type="predicted"/>
<evidence type="ECO:0000256" key="1">
    <source>
        <dbReference type="ARBA" id="ARBA00004141"/>
    </source>
</evidence>
<feature type="transmembrane region" description="Helical" evidence="5">
    <location>
        <begin position="70"/>
        <end position="92"/>
    </location>
</feature>
<evidence type="ECO:0000256" key="4">
    <source>
        <dbReference type="ARBA" id="ARBA00023136"/>
    </source>
</evidence>
<dbReference type="GO" id="GO:0016020">
    <property type="term" value="C:membrane"/>
    <property type="evidence" value="ECO:0007669"/>
    <property type="project" value="UniProtKB-SubCell"/>
</dbReference>
<dbReference type="EMBL" id="CP058529">
    <property type="protein sequence ID" value="QLG26531.1"/>
    <property type="molecule type" value="Genomic_DNA"/>
</dbReference>